<dbReference type="Proteomes" id="UP000735302">
    <property type="component" value="Unassembled WGS sequence"/>
</dbReference>
<organism evidence="1 2">
    <name type="scientific">Plakobranchus ocellatus</name>
    <dbReference type="NCBI Taxonomy" id="259542"/>
    <lineage>
        <taxon>Eukaryota</taxon>
        <taxon>Metazoa</taxon>
        <taxon>Spiralia</taxon>
        <taxon>Lophotrochozoa</taxon>
        <taxon>Mollusca</taxon>
        <taxon>Gastropoda</taxon>
        <taxon>Heterobranchia</taxon>
        <taxon>Euthyneura</taxon>
        <taxon>Panpulmonata</taxon>
        <taxon>Sacoglossa</taxon>
        <taxon>Placobranchoidea</taxon>
        <taxon>Plakobranchidae</taxon>
        <taxon>Plakobranchus</taxon>
    </lineage>
</organism>
<keyword evidence="2" id="KW-1185">Reference proteome</keyword>
<accession>A0AAV4B6P6</accession>
<protein>
    <submittedName>
        <fullName evidence="1">Uncharacterized protein</fullName>
    </submittedName>
</protein>
<comment type="caution">
    <text evidence="1">The sequence shown here is derived from an EMBL/GenBank/DDBJ whole genome shotgun (WGS) entry which is preliminary data.</text>
</comment>
<evidence type="ECO:0000313" key="2">
    <source>
        <dbReference type="Proteomes" id="UP000735302"/>
    </source>
</evidence>
<name>A0AAV4B6P6_9GAST</name>
<evidence type="ECO:0000313" key="1">
    <source>
        <dbReference type="EMBL" id="GFO14364.1"/>
    </source>
</evidence>
<sequence length="130" mass="14648">MYLFQYFGGVDGSVVSESALRFTGTLLSQVRVSQLARPSEGEPGGFKSPYCKVAMHENKPNHFRHMHTKSERAKQELSDRKVVIRMQSVCTPTSEAERIRLSLAITKRKEMPGIFPRSSLAGVGDRLHQR</sequence>
<proteinExistence type="predicted"/>
<reference evidence="1 2" key="1">
    <citation type="journal article" date="2021" name="Elife">
        <title>Chloroplast acquisition without the gene transfer in kleptoplastic sea slugs, Plakobranchus ocellatus.</title>
        <authorList>
            <person name="Maeda T."/>
            <person name="Takahashi S."/>
            <person name="Yoshida T."/>
            <person name="Shimamura S."/>
            <person name="Takaki Y."/>
            <person name="Nagai Y."/>
            <person name="Toyoda A."/>
            <person name="Suzuki Y."/>
            <person name="Arimoto A."/>
            <person name="Ishii H."/>
            <person name="Satoh N."/>
            <person name="Nishiyama T."/>
            <person name="Hasebe M."/>
            <person name="Maruyama T."/>
            <person name="Minagawa J."/>
            <person name="Obokata J."/>
            <person name="Shigenobu S."/>
        </authorList>
    </citation>
    <scope>NUCLEOTIDE SEQUENCE [LARGE SCALE GENOMIC DNA]</scope>
</reference>
<dbReference type="EMBL" id="BLXT01004553">
    <property type="protein sequence ID" value="GFO14364.1"/>
    <property type="molecule type" value="Genomic_DNA"/>
</dbReference>
<dbReference type="AlphaFoldDB" id="A0AAV4B6P6"/>
<gene>
    <name evidence="1" type="ORF">PoB_004086900</name>
</gene>